<proteinExistence type="predicted"/>
<feature type="compositionally biased region" description="Polar residues" evidence="2">
    <location>
        <begin position="307"/>
        <end position="316"/>
    </location>
</feature>
<accession>A0A9W8MTK3</accession>
<gene>
    <name evidence="3" type="ORF">NLJ89_g8992</name>
</gene>
<keyword evidence="1" id="KW-0175">Coiled coil</keyword>
<evidence type="ECO:0000256" key="2">
    <source>
        <dbReference type="SAM" id="MobiDB-lite"/>
    </source>
</evidence>
<keyword evidence="4" id="KW-1185">Reference proteome</keyword>
<feature type="region of interest" description="Disordered" evidence="2">
    <location>
        <begin position="261"/>
        <end position="332"/>
    </location>
</feature>
<dbReference type="AlphaFoldDB" id="A0A9W8MTK3"/>
<evidence type="ECO:0000313" key="3">
    <source>
        <dbReference type="EMBL" id="KAJ3502203.1"/>
    </source>
</evidence>
<name>A0A9W8MTK3_9AGAR</name>
<feature type="compositionally biased region" description="Low complexity" evidence="2">
    <location>
        <begin position="317"/>
        <end position="332"/>
    </location>
</feature>
<reference evidence="3" key="1">
    <citation type="submission" date="2022-07" db="EMBL/GenBank/DDBJ databases">
        <title>Genome Sequence of Agrocybe chaxingu.</title>
        <authorList>
            <person name="Buettner E."/>
        </authorList>
    </citation>
    <scope>NUCLEOTIDE SEQUENCE</scope>
    <source>
        <strain evidence="3">MP-N11</strain>
    </source>
</reference>
<dbReference type="Proteomes" id="UP001148786">
    <property type="component" value="Unassembled WGS sequence"/>
</dbReference>
<dbReference type="OrthoDB" id="3125302at2759"/>
<evidence type="ECO:0000313" key="4">
    <source>
        <dbReference type="Proteomes" id="UP001148786"/>
    </source>
</evidence>
<evidence type="ECO:0000256" key="1">
    <source>
        <dbReference type="SAM" id="Coils"/>
    </source>
</evidence>
<feature type="coiled-coil region" evidence="1">
    <location>
        <begin position="208"/>
        <end position="242"/>
    </location>
</feature>
<dbReference type="EMBL" id="JANKHO010001314">
    <property type="protein sequence ID" value="KAJ3502203.1"/>
    <property type="molecule type" value="Genomic_DNA"/>
</dbReference>
<organism evidence="3 4">
    <name type="scientific">Agrocybe chaxingu</name>
    <dbReference type="NCBI Taxonomy" id="84603"/>
    <lineage>
        <taxon>Eukaryota</taxon>
        <taxon>Fungi</taxon>
        <taxon>Dikarya</taxon>
        <taxon>Basidiomycota</taxon>
        <taxon>Agaricomycotina</taxon>
        <taxon>Agaricomycetes</taxon>
        <taxon>Agaricomycetidae</taxon>
        <taxon>Agaricales</taxon>
        <taxon>Agaricineae</taxon>
        <taxon>Strophariaceae</taxon>
        <taxon>Agrocybe</taxon>
    </lineage>
</organism>
<sequence length="332" mass="37652">MNRHHLYPRSNVINIIPVHYETQKWTERTKSLCQSRLQYYTSRLKAAILAYTHESSTEVKVPWWRQNLQAELDNALALIGSCAAQGIFLEVPPFVQGLAQSFASKDSSADIDVSEPMAMAARDYQPGDPTSLVDDYALDWWNHEEEAQPRFLEELLRDAWIQHFQQYLGYHPRSDEMENIPALYCPSDPEAPYCCESEVCQAQQAAQLRELRVNLDAVSRYAEDLEQEADLLQTKEDILRLLHAEYLRCGRPLQLENLRELTNDDPQSAGIPSMDNEIKTSSESDRSRPNHSSTTSSPLAEEGHLTALQQIPSFNGTDSDSATTLSSTFLSD</sequence>
<feature type="compositionally biased region" description="Basic and acidic residues" evidence="2">
    <location>
        <begin position="276"/>
        <end position="288"/>
    </location>
</feature>
<protein>
    <submittedName>
        <fullName evidence="3">Uncharacterized protein</fullName>
    </submittedName>
</protein>
<comment type="caution">
    <text evidence="3">The sequence shown here is derived from an EMBL/GenBank/DDBJ whole genome shotgun (WGS) entry which is preliminary data.</text>
</comment>